<name>A0A318N811_FRIPE</name>
<reference evidence="1 2" key="1">
    <citation type="submission" date="2018-05" db="EMBL/GenBank/DDBJ databases">
        <title>Reference genomes for bee gut microbiota database.</title>
        <authorList>
            <person name="Ellegaard K.M."/>
        </authorList>
    </citation>
    <scope>NUCLEOTIDE SEQUENCE [LARGE SCALE GENOMIC DNA]</scope>
    <source>
        <strain evidence="1 2">ESL0167</strain>
    </source>
</reference>
<sequence>MSFIKINEKFYLPVITDEEVGDGVTIIPEIQVMIDKVSNEKTQGLKKKNSELLGKLKKTKEKLKQFEGIDPTIVRAILQRFFNDEETKLISAGKIDKVLSNRTIRLKKEFDKKLKVEQEKTESARKKAEKYSEIILSYKMANFALEAGVLPEALEDISLRAKGMFTLNDDGEAVAIGQGGEPLLGKDGITPLTPHEWIESLKKNAAHLFLRANGKEEKTN</sequence>
<gene>
    <name evidence="1" type="ORF">DKK76_08855</name>
</gene>
<comment type="caution">
    <text evidence="1">The sequence shown here is derived from an EMBL/GenBank/DDBJ whole genome shotgun (WGS) entry which is preliminary data.</text>
</comment>
<evidence type="ECO:0000313" key="1">
    <source>
        <dbReference type="EMBL" id="PXY95088.1"/>
    </source>
</evidence>
<accession>A0A318N811</accession>
<evidence type="ECO:0008006" key="3">
    <source>
        <dbReference type="Google" id="ProtNLM"/>
    </source>
</evidence>
<dbReference type="EMBL" id="QGLM01000017">
    <property type="protein sequence ID" value="PXY95088.1"/>
    <property type="molecule type" value="Genomic_DNA"/>
</dbReference>
<dbReference type="Proteomes" id="UP000247838">
    <property type="component" value="Unassembled WGS sequence"/>
</dbReference>
<evidence type="ECO:0000313" key="2">
    <source>
        <dbReference type="Proteomes" id="UP000247838"/>
    </source>
</evidence>
<protein>
    <recommendedName>
        <fullName evidence="3">Phage protein</fullName>
    </recommendedName>
</protein>
<organism evidence="1 2">
    <name type="scientific">Frischella perrara</name>
    <dbReference type="NCBI Taxonomy" id="1267021"/>
    <lineage>
        <taxon>Bacteria</taxon>
        <taxon>Pseudomonadati</taxon>
        <taxon>Pseudomonadota</taxon>
        <taxon>Gammaproteobacteria</taxon>
        <taxon>Orbales</taxon>
        <taxon>Orbaceae</taxon>
        <taxon>Frischella</taxon>
    </lineage>
</organism>
<proteinExistence type="predicted"/>
<dbReference type="RefSeq" id="WP_110443956.1">
    <property type="nucleotide sequence ID" value="NZ_CAMKYU010000008.1"/>
</dbReference>
<dbReference type="AlphaFoldDB" id="A0A318N811"/>